<keyword evidence="1" id="KW-0175">Coiled coil</keyword>
<dbReference type="KEGG" id="mff:MFFC18_15990"/>
<dbReference type="AlphaFoldDB" id="A0A5B9PA03"/>
<feature type="compositionally biased region" description="Basic and acidic residues" evidence="2">
    <location>
        <begin position="1"/>
        <end position="13"/>
    </location>
</feature>
<dbReference type="RefSeq" id="WP_075085423.1">
    <property type="nucleotide sequence ID" value="NZ_CP042912.1"/>
</dbReference>
<organism evidence="5 6">
    <name type="scientific">Mariniblastus fucicola</name>
    <dbReference type="NCBI Taxonomy" id="980251"/>
    <lineage>
        <taxon>Bacteria</taxon>
        <taxon>Pseudomonadati</taxon>
        <taxon>Planctomycetota</taxon>
        <taxon>Planctomycetia</taxon>
        <taxon>Pirellulales</taxon>
        <taxon>Pirellulaceae</taxon>
        <taxon>Mariniblastus</taxon>
    </lineage>
</organism>
<gene>
    <name evidence="5" type="ORF">MFFC18_15990</name>
</gene>
<evidence type="ECO:0000256" key="3">
    <source>
        <dbReference type="SAM" id="Phobius"/>
    </source>
</evidence>
<keyword evidence="6" id="KW-1185">Reference proteome</keyword>
<dbReference type="PANTHER" id="PTHR30469">
    <property type="entry name" value="MULTIDRUG RESISTANCE PROTEIN MDTA"/>
    <property type="match status" value="1"/>
</dbReference>
<dbReference type="GO" id="GO:0015562">
    <property type="term" value="F:efflux transmembrane transporter activity"/>
    <property type="evidence" value="ECO:0007669"/>
    <property type="project" value="TreeGrafter"/>
</dbReference>
<dbReference type="SUPFAM" id="SSF111369">
    <property type="entry name" value="HlyD-like secretion proteins"/>
    <property type="match status" value="2"/>
</dbReference>
<evidence type="ECO:0000313" key="5">
    <source>
        <dbReference type="EMBL" id="QEG21740.1"/>
    </source>
</evidence>
<name>A0A5B9PA03_9BACT</name>
<keyword evidence="3" id="KW-0812">Transmembrane</keyword>
<dbReference type="InterPro" id="IPR058625">
    <property type="entry name" value="MdtA-like_BSH"/>
</dbReference>
<protein>
    <submittedName>
        <fullName evidence="5">Multidrug resistance protein MdtN</fullName>
    </submittedName>
</protein>
<accession>A0A5B9PA03</accession>
<dbReference type="EMBL" id="CP042912">
    <property type="protein sequence ID" value="QEG21740.1"/>
    <property type="molecule type" value="Genomic_DNA"/>
</dbReference>
<dbReference type="Gene3D" id="1.10.287.470">
    <property type="entry name" value="Helix hairpin bin"/>
    <property type="match status" value="1"/>
</dbReference>
<keyword evidence="3" id="KW-0472">Membrane</keyword>
<reference evidence="5 6" key="1">
    <citation type="submission" date="2019-08" db="EMBL/GenBank/DDBJ databases">
        <title>Deep-cultivation of Planctomycetes and their phenomic and genomic characterization uncovers novel biology.</title>
        <authorList>
            <person name="Wiegand S."/>
            <person name="Jogler M."/>
            <person name="Boedeker C."/>
            <person name="Pinto D."/>
            <person name="Vollmers J."/>
            <person name="Rivas-Marin E."/>
            <person name="Kohn T."/>
            <person name="Peeters S.H."/>
            <person name="Heuer A."/>
            <person name="Rast P."/>
            <person name="Oberbeckmann S."/>
            <person name="Bunk B."/>
            <person name="Jeske O."/>
            <person name="Meyerdierks A."/>
            <person name="Storesund J.E."/>
            <person name="Kallscheuer N."/>
            <person name="Luecker S."/>
            <person name="Lage O.M."/>
            <person name="Pohl T."/>
            <person name="Merkel B.J."/>
            <person name="Hornburger P."/>
            <person name="Mueller R.-W."/>
            <person name="Bruemmer F."/>
            <person name="Labrenz M."/>
            <person name="Spormann A.M."/>
            <person name="Op den Camp H."/>
            <person name="Overmann J."/>
            <person name="Amann R."/>
            <person name="Jetten M.S.M."/>
            <person name="Mascher T."/>
            <person name="Medema M.H."/>
            <person name="Devos D.P."/>
            <person name="Kaster A.-K."/>
            <person name="Ovreas L."/>
            <person name="Rohde M."/>
            <person name="Galperin M.Y."/>
            <person name="Jogler C."/>
        </authorList>
    </citation>
    <scope>NUCLEOTIDE SEQUENCE [LARGE SCALE GENOMIC DNA]</scope>
    <source>
        <strain evidence="5 6">FC18</strain>
    </source>
</reference>
<evidence type="ECO:0000256" key="2">
    <source>
        <dbReference type="SAM" id="MobiDB-lite"/>
    </source>
</evidence>
<evidence type="ECO:0000256" key="1">
    <source>
        <dbReference type="SAM" id="Coils"/>
    </source>
</evidence>
<evidence type="ECO:0000313" key="6">
    <source>
        <dbReference type="Proteomes" id="UP000322214"/>
    </source>
</evidence>
<dbReference type="Pfam" id="PF25917">
    <property type="entry name" value="BSH_RND"/>
    <property type="match status" value="1"/>
</dbReference>
<dbReference type="Gene3D" id="2.40.30.170">
    <property type="match status" value="1"/>
</dbReference>
<feature type="region of interest" description="Disordered" evidence="2">
    <location>
        <begin position="1"/>
        <end position="35"/>
    </location>
</feature>
<feature type="domain" description="Multidrug resistance protein MdtA-like barrel-sandwich hybrid" evidence="4">
    <location>
        <begin position="108"/>
        <end position="284"/>
    </location>
</feature>
<dbReference type="OrthoDB" id="233363at2"/>
<proteinExistence type="predicted"/>
<sequence>MSEEHNNPEKTADESAPASETAAPAPSPDATVRRRAKSDSLPSLMRYGLSLLILLGAAAGCYGLILLAKPTESQDPTALVPQVVLQKVDQYAGGIDLLVSGTVVPHREINVAAEVNGRVLKKYPECLAGNFVKKGTPLIQIDPEGYELELATIRAELVQADRRLDEIDRQISGERRNLQIAEQDYTIQNREYDRSKRLGSAISPSELDQARSSVNAAQAQVTARTNAIESLIASRETQVAAKSFTQQRLNRAELELRRTKIVAPADGVIVAESVQQDAFVRQGELVVQFENTEVSEVRCNLTTTDLDWIRMNSKDKEAAQSIYQLPRTEVQIYDASEPDVVWSGVLERFSGIGRDPVTKTTPCRIIVSKPVIQAKTGPRALVRGMYVKCRIEVQTSSADLGNDLLTFSERALQPNGDVWFVRGNSLMRSSVEVVDRSEWENDETGKMEVNIVARVKEGDLKPGDAVVVSPLAQPTVGAEVLIADGSEDASGEAANLKDSDSEEVAATKGDDAEQTN</sequence>
<feature type="coiled-coil region" evidence="1">
    <location>
        <begin position="150"/>
        <end position="184"/>
    </location>
</feature>
<feature type="compositionally biased region" description="Low complexity" evidence="2">
    <location>
        <begin position="14"/>
        <end position="30"/>
    </location>
</feature>
<dbReference type="Proteomes" id="UP000322214">
    <property type="component" value="Chromosome"/>
</dbReference>
<dbReference type="GO" id="GO:1990281">
    <property type="term" value="C:efflux pump complex"/>
    <property type="evidence" value="ECO:0007669"/>
    <property type="project" value="TreeGrafter"/>
</dbReference>
<evidence type="ECO:0000259" key="4">
    <source>
        <dbReference type="Pfam" id="PF25917"/>
    </source>
</evidence>
<dbReference type="Gene3D" id="2.40.50.100">
    <property type="match status" value="1"/>
</dbReference>
<keyword evidence="3" id="KW-1133">Transmembrane helix</keyword>
<feature type="region of interest" description="Disordered" evidence="2">
    <location>
        <begin position="485"/>
        <end position="516"/>
    </location>
</feature>
<dbReference type="STRING" id="980251.GCA_001642875_03200"/>
<feature type="transmembrane region" description="Helical" evidence="3">
    <location>
        <begin position="44"/>
        <end position="68"/>
    </location>
</feature>